<dbReference type="Proteomes" id="UP000618591">
    <property type="component" value="Unassembled WGS sequence"/>
</dbReference>
<evidence type="ECO:0000313" key="2">
    <source>
        <dbReference type="Proteomes" id="UP000618591"/>
    </source>
</evidence>
<comment type="caution">
    <text evidence="1">The sequence shown here is derived from an EMBL/GenBank/DDBJ whole genome shotgun (WGS) entry which is preliminary data.</text>
</comment>
<accession>A0ABQ1G475</accession>
<name>A0ABQ1G475_9SPHN</name>
<reference evidence="2" key="1">
    <citation type="journal article" date="2019" name="Int. J. Syst. Evol. Microbiol.">
        <title>The Global Catalogue of Microorganisms (GCM) 10K type strain sequencing project: providing services to taxonomists for standard genome sequencing and annotation.</title>
        <authorList>
            <consortium name="The Broad Institute Genomics Platform"/>
            <consortium name="The Broad Institute Genome Sequencing Center for Infectious Disease"/>
            <person name="Wu L."/>
            <person name="Ma J."/>
        </authorList>
    </citation>
    <scope>NUCLEOTIDE SEQUENCE [LARGE SCALE GENOMIC DNA]</scope>
    <source>
        <strain evidence="2">CGMCC 1.10106</strain>
    </source>
</reference>
<proteinExistence type="predicted"/>
<organism evidence="1 2">
    <name type="scientific">Sphingomonas psychrolutea</name>
    <dbReference type="NCBI Taxonomy" id="1259676"/>
    <lineage>
        <taxon>Bacteria</taxon>
        <taxon>Pseudomonadati</taxon>
        <taxon>Pseudomonadota</taxon>
        <taxon>Alphaproteobacteria</taxon>
        <taxon>Sphingomonadales</taxon>
        <taxon>Sphingomonadaceae</taxon>
        <taxon>Sphingomonas</taxon>
    </lineage>
</organism>
<evidence type="ECO:0000313" key="1">
    <source>
        <dbReference type="EMBL" id="GGA36552.1"/>
    </source>
</evidence>
<keyword evidence="2" id="KW-1185">Reference proteome</keyword>
<gene>
    <name evidence="1" type="ORF">GCM10011395_03580</name>
</gene>
<sequence length="59" mass="6129">MIVHQAWVSGSDAGGTDAEAIVAANAGIAKTFLKFLRMLGPCEWLETIAASLPTMPVLG</sequence>
<dbReference type="EMBL" id="BMDW01000002">
    <property type="protein sequence ID" value="GGA36552.1"/>
    <property type="molecule type" value="Genomic_DNA"/>
</dbReference>
<protein>
    <submittedName>
        <fullName evidence="1">Uncharacterized protein</fullName>
    </submittedName>
</protein>